<dbReference type="SMART" id="SM00507">
    <property type="entry name" value="HNHc"/>
    <property type="match status" value="1"/>
</dbReference>
<keyword evidence="2" id="KW-0255">Endonuclease</keyword>
<proteinExistence type="predicted"/>
<evidence type="ECO:0000259" key="1">
    <source>
        <dbReference type="SMART" id="SM00507"/>
    </source>
</evidence>
<dbReference type="Proteomes" id="UP001172728">
    <property type="component" value="Unassembled WGS sequence"/>
</dbReference>
<gene>
    <name evidence="2" type="ORF">QQX09_02100</name>
</gene>
<reference evidence="2" key="1">
    <citation type="submission" date="2023-06" db="EMBL/GenBank/DDBJ databases">
        <title>Sysu t00192.</title>
        <authorList>
            <person name="Gao L."/>
            <person name="Fang B.-Z."/>
            <person name="Li W.-J."/>
        </authorList>
    </citation>
    <scope>NUCLEOTIDE SEQUENCE</scope>
    <source>
        <strain evidence="2">SYSU T00192</strain>
    </source>
</reference>
<dbReference type="EMBL" id="JAUHPW010000001">
    <property type="protein sequence ID" value="MDN4474640.1"/>
    <property type="molecule type" value="Genomic_DNA"/>
</dbReference>
<dbReference type="Gene3D" id="1.10.30.50">
    <property type="match status" value="1"/>
</dbReference>
<dbReference type="RefSeq" id="WP_301131038.1">
    <property type="nucleotide sequence ID" value="NZ_JAUHPW010000001.1"/>
</dbReference>
<keyword evidence="2" id="KW-0378">Hydrolase</keyword>
<organism evidence="2 3">
    <name type="scientific">Demequina litoralis</name>
    <dbReference type="NCBI Taxonomy" id="3051660"/>
    <lineage>
        <taxon>Bacteria</taxon>
        <taxon>Bacillati</taxon>
        <taxon>Actinomycetota</taxon>
        <taxon>Actinomycetes</taxon>
        <taxon>Micrococcales</taxon>
        <taxon>Demequinaceae</taxon>
        <taxon>Demequina</taxon>
    </lineage>
</organism>
<evidence type="ECO:0000313" key="3">
    <source>
        <dbReference type="Proteomes" id="UP001172728"/>
    </source>
</evidence>
<dbReference type="InterPro" id="IPR002711">
    <property type="entry name" value="HNH"/>
</dbReference>
<protein>
    <submittedName>
        <fullName evidence="2">HNH endonuclease</fullName>
    </submittedName>
</protein>
<evidence type="ECO:0000313" key="2">
    <source>
        <dbReference type="EMBL" id="MDN4474640.1"/>
    </source>
</evidence>
<sequence>MLFFAKGQIFQLGRVVGTAHSPKLAGELWGKSGGAEFEFIYALRALTYVDLQMEAAQRAAGLPATFQVRTLHDIKEGKEEGDLGHNARVLALPELAGAYLASDDELARVRAFQALGLGHSAPRSRASYRLAVASLEQRSDSEASATASTTRRYRRSAAVQAIVLDRANGQCEGIECGGMPSGLSRSGRPFLDVDHAVDLALGGRDHPSNAVALCPNCHAVKTRGVDAEQRRAAYARRAMALHAREMGPA</sequence>
<dbReference type="InterPro" id="IPR003615">
    <property type="entry name" value="HNH_nuc"/>
</dbReference>
<dbReference type="CDD" id="cd00085">
    <property type="entry name" value="HNHc"/>
    <property type="match status" value="1"/>
</dbReference>
<accession>A0ABT8G663</accession>
<dbReference type="Pfam" id="PF01844">
    <property type="entry name" value="HNH"/>
    <property type="match status" value="1"/>
</dbReference>
<keyword evidence="3" id="KW-1185">Reference proteome</keyword>
<comment type="caution">
    <text evidence="2">The sequence shown here is derived from an EMBL/GenBank/DDBJ whole genome shotgun (WGS) entry which is preliminary data.</text>
</comment>
<feature type="domain" description="HNH nuclease" evidence="1">
    <location>
        <begin position="158"/>
        <end position="219"/>
    </location>
</feature>
<keyword evidence="2" id="KW-0540">Nuclease</keyword>
<name>A0ABT8G663_9MICO</name>
<dbReference type="GO" id="GO:0004519">
    <property type="term" value="F:endonuclease activity"/>
    <property type="evidence" value="ECO:0007669"/>
    <property type="project" value="UniProtKB-KW"/>
</dbReference>